<dbReference type="InterPro" id="IPR006179">
    <property type="entry name" value="5_nucleotidase/apyrase"/>
</dbReference>
<dbReference type="InterPro" id="IPR004843">
    <property type="entry name" value="Calcineurin-like_PHP"/>
</dbReference>
<dbReference type="InterPro" id="IPR006146">
    <property type="entry name" value="5'-Nucleotdase_CS"/>
</dbReference>
<evidence type="ECO:0000256" key="2">
    <source>
        <dbReference type="RuleBase" id="RU362119"/>
    </source>
</evidence>
<dbReference type="InterPro" id="IPR029052">
    <property type="entry name" value="Metallo-depent_PP-like"/>
</dbReference>
<dbReference type="AlphaFoldDB" id="A0A1M5ANZ6"/>
<evidence type="ECO:0000259" key="3">
    <source>
        <dbReference type="Pfam" id="PF00149"/>
    </source>
</evidence>
<dbReference type="RefSeq" id="WP_245820193.1">
    <property type="nucleotide sequence ID" value="NZ_FQUM01000004.1"/>
</dbReference>
<dbReference type="SUPFAM" id="SSF56300">
    <property type="entry name" value="Metallo-dependent phosphatases"/>
    <property type="match status" value="1"/>
</dbReference>
<dbReference type="PROSITE" id="PS00786">
    <property type="entry name" value="5_NUCLEOTIDASE_2"/>
    <property type="match status" value="1"/>
</dbReference>
<keyword evidence="5" id="KW-1185">Reference proteome</keyword>
<organism evidence="4 5">
    <name type="scientific">Mariniphaga anaerophila</name>
    <dbReference type="NCBI Taxonomy" id="1484053"/>
    <lineage>
        <taxon>Bacteria</taxon>
        <taxon>Pseudomonadati</taxon>
        <taxon>Bacteroidota</taxon>
        <taxon>Bacteroidia</taxon>
        <taxon>Marinilabiliales</taxon>
        <taxon>Prolixibacteraceae</taxon>
        <taxon>Mariniphaga</taxon>
    </lineage>
</organism>
<keyword evidence="2" id="KW-0547">Nucleotide-binding</keyword>
<dbReference type="PANTHER" id="PTHR11575:SF24">
    <property type="entry name" value="5'-NUCLEOTIDASE"/>
    <property type="match status" value="1"/>
</dbReference>
<proteinExistence type="inferred from homology"/>
<dbReference type="Proteomes" id="UP000184164">
    <property type="component" value="Unassembled WGS sequence"/>
</dbReference>
<sequence>MAGRFLQNQTGGLFMNRRLFLKNIGAGTAGFALGATPLYSFAKDDFVTITILHTNDLHSHIEPFEGTNPRYVGKGGIARISGMAKKIRQENPNTLLLDAGDMFQGTPYFNYFKGELMLKVMSAAGYDAGTIGNHEFDNGLKGLLEPLPNAKFPVINSNYDFSDTILAGKFPRWKIFRKSGIKIGVYGLGVELDGLVLQGNYGNTVYRDPLPVAREMESFLKNEKKCDLVICLSHLGLKYREKRVSDMVIASETFLTDLIVGGHTHTFLEEPLTLKNKNGNPVIVNQAWWGGLMMGHIDFVFERAGKIQKNAFAQNIY</sequence>
<reference evidence="4 5" key="1">
    <citation type="submission" date="2016-11" db="EMBL/GenBank/DDBJ databases">
        <authorList>
            <person name="Jaros S."/>
            <person name="Januszkiewicz K."/>
            <person name="Wedrychowicz H."/>
        </authorList>
    </citation>
    <scope>NUCLEOTIDE SEQUENCE [LARGE SCALE GENOMIC DNA]</scope>
    <source>
        <strain evidence="4 5">DSM 26910</strain>
    </source>
</reference>
<dbReference type="PRINTS" id="PR01607">
    <property type="entry name" value="APYRASEFAMLY"/>
</dbReference>
<dbReference type="GO" id="GO:0046872">
    <property type="term" value="F:metal ion binding"/>
    <property type="evidence" value="ECO:0007669"/>
    <property type="project" value="InterPro"/>
</dbReference>
<dbReference type="GO" id="GO:0009166">
    <property type="term" value="P:nucleotide catabolic process"/>
    <property type="evidence" value="ECO:0007669"/>
    <property type="project" value="InterPro"/>
</dbReference>
<evidence type="ECO:0000313" key="5">
    <source>
        <dbReference type="Proteomes" id="UP000184164"/>
    </source>
</evidence>
<evidence type="ECO:0000313" key="4">
    <source>
        <dbReference type="EMBL" id="SHF31981.1"/>
    </source>
</evidence>
<dbReference type="GO" id="GO:0016788">
    <property type="term" value="F:hydrolase activity, acting on ester bonds"/>
    <property type="evidence" value="ECO:0007669"/>
    <property type="project" value="InterPro"/>
</dbReference>
<comment type="similarity">
    <text evidence="1 2">Belongs to the 5'-nucleotidase family.</text>
</comment>
<dbReference type="STRING" id="1484053.SAMN05444274_104411"/>
<protein>
    <submittedName>
        <fullName evidence="4">5'-nucleotidase</fullName>
    </submittedName>
</protein>
<dbReference type="EMBL" id="FQUM01000004">
    <property type="protein sequence ID" value="SHF31981.1"/>
    <property type="molecule type" value="Genomic_DNA"/>
</dbReference>
<keyword evidence="2" id="KW-0378">Hydrolase</keyword>
<gene>
    <name evidence="4" type="ORF">SAMN05444274_104411</name>
</gene>
<dbReference type="InterPro" id="IPR006311">
    <property type="entry name" value="TAT_signal"/>
</dbReference>
<dbReference type="GO" id="GO:0000166">
    <property type="term" value="F:nucleotide binding"/>
    <property type="evidence" value="ECO:0007669"/>
    <property type="project" value="UniProtKB-KW"/>
</dbReference>
<dbReference type="Gene3D" id="3.60.21.10">
    <property type="match status" value="1"/>
</dbReference>
<accession>A0A1M5ANZ6</accession>
<dbReference type="Pfam" id="PF00149">
    <property type="entry name" value="Metallophos"/>
    <property type="match status" value="1"/>
</dbReference>
<dbReference type="PROSITE" id="PS51318">
    <property type="entry name" value="TAT"/>
    <property type="match status" value="1"/>
</dbReference>
<feature type="domain" description="Calcineurin-like phosphoesterase" evidence="3">
    <location>
        <begin position="50"/>
        <end position="266"/>
    </location>
</feature>
<name>A0A1M5ANZ6_9BACT</name>
<dbReference type="PANTHER" id="PTHR11575">
    <property type="entry name" value="5'-NUCLEOTIDASE-RELATED"/>
    <property type="match status" value="1"/>
</dbReference>
<evidence type="ECO:0000256" key="1">
    <source>
        <dbReference type="ARBA" id="ARBA00006654"/>
    </source>
</evidence>
<dbReference type="PROSITE" id="PS00785">
    <property type="entry name" value="5_NUCLEOTIDASE_1"/>
    <property type="match status" value="1"/>
</dbReference>